<protein>
    <submittedName>
        <fullName evidence="2">Uncharacterized protein</fullName>
    </submittedName>
</protein>
<keyword evidence="1" id="KW-1133">Transmembrane helix</keyword>
<proteinExistence type="predicted"/>
<evidence type="ECO:0000313" key="2">
    <source>
        <dbReference type="EMBL" id="WAR10896.1"/>
    </source>
</evidence>
<reference evidence="2" key="1">
    <citation type="submission" date="2022-11" db="EMBL/GenBank/DDBJ databases">
        <title>Centuries of genome instability and evolution in soft-shell clam transmissible cancer (bioRxiv).</title>
        <authorList>
            <person name="Hart S.F.M."/>
            <person name="Yonemitsu M.A."/>
            <person name="Giersch R.M."/>
            <person name="Beal B.F."/>
            <person name="Arriagada G."/>
            <person name="Davis B.W."/>
            <person name="Ostrander E.A."/>
            <person name="Goff S.P."/>
            <person name="Metzger M.J."/>
        </authorList>
    </citation>
    <scope>NUCLEOTIDE SEQUENCE</scope>
    <source>
        <strain evidence="2">MELC-2E11</strain>
        <tissue evidence="2">Siphon/mantle</tissue>
    </source>
</reference>
<name>A0ABY7EQ92_MYAAR</name>
<keyword evidence="1" id="KW-0472">Membrane</keyword>
<feature type="transmembrane region" description="Helical" evidence="1">
    <location>
        <begin position="12"/>
        <end position="30"/>
    </location>
</feature>
<gene>
    <name evidence="2" type="ORF">MAR_035972</name>
</gene>
<sequence>MTFMCVISKCFDIVYCSVQLLIKLIVYIMYTFFLSPYILFISVVNIVCSWSCDIIVTSLSLLKFGWALDCTPF</sequence>
<feature type="transmembrane region" description="Helical" evidence="1">
    <location>
        <begin position="36"/>
        <end position="56"/>
    </location>
</feature>
<dbReference type="EMBL" id="CP111018">
    <property type="protein sequence ID" value="WAR10896.1"/>
    <property type="molecule type" value="Genomic_DNA"/>
</dbReference>
<keyword evidence="3" id="KW-1185">Reference proteome</keyword>
<evidence type="ECO:0000313" key="3">
    <source>
        <dbReference type="Proteomes" id="UP001164746"/>
    </source>
</evidence>
<accession>A0ABY7EQ92</accession>
<keyword evidence="1" id="KW-0812">Transmembrane</keyword>
<dbReference type="Proteomes" id="UP001164746">
    <property type="component" value="Chromosome 7"/>
</dbReference>
<evidence type="ECO:0000256" key="1">
    <source>
        <dbReference type="SAM" id="Phobius"/>
    </source>
</evidence>
<organism evidence="2 3">
    <name type="scientific">Mya arenaria</name>
    <name type="common">Soft-shell clam</name>
    <dbReference type="NCBI Taxonomy" id="6604"/>
    <lineage>
        <taxon>Eukaryota</taxon>
        <taxon>Metazoa</taxon>
        <taxon>Spiralia</taxon>
        <taxon>Lophotrochozoa</taxon>
        <taxon>Mollusca</taxon>
        <taxon>Bivalvia</taxon>
        <taxon>Autobranchia</taxon>
        <taxon>Heteroconchia</taxon>
        <taxon>Euheterodonta</taxon>
        <taxon>Imparidentia</taxon>
        <taxon>Neoheterodontei</taxon>
        <taxon>Myida</taxon>
        <taxon>Myoidea</taxon>
        <taxon>Myidae</taxon>
        <taxon>Mya</taxon>
    </lineage>
</organism>